<dbReference type="InterPro" id="IPR027988">
    <property type="entry name" value="BRX_N"/>
</dbReference>
<dbReference type="InParanoid" id="A0A3Q7HGU9"/>
<feature type="domain" description="BRX" evidence="5">
    <location>
        <begin position="138"/>
        <end position="193"/>
    </location>
</feature>
<gene>
    <name evidence="6" type="primary">LOC101245972</name>
</gene>
<dbReference type="PaxDb" id="4081-Solyc08g005460.2.1"/>
<feature type="compositionally biased region" description="Polar residues" evidence="4">
    <location>
        <begin position="230"/>
        <end position="242"/>
    </location>
</feature>
<dbReference type="OMA" id="GESEWIA"/>
<dbReference type="OrthoDB" id="10250282at2759"/>
<dbReference type="InterPro" id="IPR044532">
    <property type="entry name" value="BRX-like"/>
</dbReference>
<accession>A0A3Q7HGU9</accession>
<keyword evidence="3" id="KW-0539">Nucleus</keyword>
<dbReference type="InterPro" id="IPR013591">
    <property type="entry name" value="Brevis_radix_dom"/>
</dbReference>
<feature type="compositionally biased region" description="Low complexity" evidence="4">
    <location>
        <begin position="45"/>
        <end position="57"/>
    </location>
</feature>
<dbReference type="FunCoup" id="A0A3Q7HGU9">
    <property type="interactions" value="398"/>
</dbReference>
<feature type="region of interest" description="Disordered" evidence="4">
    <location>
        <begin position="1"/>
        <end position="117"/>
    </location>
</feature>
<dbReference type="KEGG" id="sly:101245972"/>
<dbReference type="GO" id="GO:0005634">
    <property type="term" value="C:nucleus"/>
    <property type="evidence" value="ECO:0007669"/>
    <property type="project" value="UniProtKB-SubCell"/>
</dbReference>
<dbReference type="Gramene" id="Solyc08g005460.3.1">
    <property type="protein sequence ID" value="Solyc08g005460.3.1"/>
    <property type="gene ID" value="Solyc08g005460.3"/>
</dbReference>
<name>A0A3Q7HGU9_SOLLC</name>
<comment type="similarity">
    <text evidence="2">Belongs to the BRX family.</text>
</comment>
<organism evidence="6">
    <name type="scientific">Solanum lycopersicum</name>
    <name type="common">Tomato</name>
    <name type="synonym">Lycopersicon esculentum</name>
    <dbReference type="NCBI Taxonomy" id="4081"/>
    <lineage>
        <taxon>Eukaryota</taxon>
        <taxon>Viridiplantae</taxon>
        <taxon>Streptophyta</taxon>
        <taxon>Embryophyta</taxon>
        <taxon>Tracheophyta</taxon>
        <taxon>Spermatophyta</taxon>
        <taxon>Magnoliopsida</taxon>
        <taxon>eudicotyledons</taxon>
        <taxon>Gunneridae</taxon>
        <taxon>Pentapetalae</taxon>
        <taxon>asterids</taxon>
        <taxon>lamiids</taxon>
        <taxon>Solanales</taxon>
        <taxon>Solanaceae</taxon>
        <taxon>Solanoideae</taxon>
        <taxon>Solaneae</taxon>
        <taxon>Solanum</taxon>
        <taxon>Solanum subgen. Lycopersicon</taxon>
    </lineage>
</organism>
<dbReference type="Pfam" id="PF13713">
    <property type="entry name" value="BRX_N"/>
    <property type="match status" value="1"/>
</dbReference>
<proteinExistence type="inferred from homology"/>
<dbReference type="SMR" id="A0A3Q7HGU9"/>
<evidence type="ECO:0000313" key="6">
    <source>
        <dbReference type="EnsemblPlants" id="Solyc08g005460.3.1"/>
    </source>
</evidence>
<feature type="domain" description="BRX" evidence="5">
    <location>
        <begin position="286"/>
        <end position="341"/>
    </location>
</feature>
<dbReference type="PANTHER" id="PTHR46058:SF39">
    <property type="entry name" value="PROTEIN BREVIS RADIX-LIKE"/>
    <property type="match status" value="1"/>
</dbReference>
<dbReference type="STRING" id="4081.A0A3Q7HGU9"/>
<dbReference type="Pfam" id="PF08381">
    <property type="entry name" value="BRX"/>
    <property type="match status" value="2"/>
</dbReference>
<sequence length="341" mass="38434">MLTCITCKQKIDDDGGEEGPRGTPNTKESVKSLTAQIKDIALKVSGKSSKSSTPTSGYRRGGGRAYPDFETISEEVPYQPGSSSSTPAWDFTRNHRTPRADPRFFGGYGGGGGGDDEKRESVYSQTGDMVLPDEEGPKEWIAQVEPGVQITFVSLPTGGNDLKRIRFSRDMFDKWQAQRWWGENFDRIMELYNVQKFNQQAMDTPGRSELGRDSNYSRLGSPRESKEWTQRNYRPSSSSQYNYGGPSSYASGFPKGEMSSMDPSRMTTDSRDDASVSMSIAGDGESEWIAEDEPGVYITIRQLADGTRELRRVRFSREKFGEVNAKQWWEQNRDRIQDQYL</sequence>
<dbReference type="GeneID" id="101245972"/>
<evidence type="ECO:0000256" key="2">
    <source>
        <dbReference type="ARBA" id="ARBA00009057"/>
    </source>
</evidence>
<dbReference type="RefSeq" id="XP_010324485.1">
    <property type="nucleotide sequence ID" value="XM_010326183.4"/>
</dbReference>
<comment type="subcellular location">
    <subcellularLocation>
        <location evidence="1">Nucleus</location>
    </subcellularLocation>
</comment>
<evidence type="ECO:0000256" key="3">
    <source>
        <dbReference type="ARBA" id="ARBA00023242"/>
    </source>
</evidence>
<dbReference type="PROSITE" id="PS51514">
    <property type="entry name" value="BRX"/>
    <property type="match status" value="2"/>
</dbReference>
<feature type="compositionally biased region" description="Polar residues" evidence="4">
    <location>
        <begin position="23"/>
        <end position="35"/>
    </location>
</feature>
<reference evidence="6" key="1">
    <citation type="journal article" date="2012" name="Nature">
        <title>The tomato genome sequence provides insights into fleshy fruit evolution.</title>
        <authorList>
            <consortium name="Tomato Genome Consortium"/>
        </authorList>
    </citation>
    <scope>NUCLEOTIDE SEQUENCE [LARGE SCALE GENOMIC DNA]</scope>
    <source>
        <strain evidence="6">cv. Heinz 1706</strain>
    </source>
</reference>
<evidence type="ECO:0000256" key="4">
    <source>
        <dbReference type="SAM" id="MobiDB-lite"/>
    </source>
</evidence>
<reference evidence="6" key="2">
    <citation type="submission" date="2019-01" db="UniProtKB">
        <authorList>
            <consortium name="EnsemblPlants"/>
        </authorList>
    </citation>
    <scope>IDENTIFICATION</scope>
    <source>
        <strain evidence="6">cv. Heinz 1706</strain>
    </source>
</reference>
<feature type="region of interest" description="Disordered" evidence="4">
    <location>
        <begin position="202"/>
        <end position="273"/>
    </location>
</feature>
<evidence type="ECO:0000256" key="1">
    <source>
        <dbReference type="ARBA" id="ARBA00004123"/>
    </source>
</evidence>
<protein>
    <recommendedName>
        <fullName evidence="5">BRX domain-containing protein</fullName>
    </recommendedName>
</protein>
<dbReference type="EnsemblPlants" id="Solyc08g005460.3.1">
    <property type="protein sequence ID" value="Solyc08g005460.3.1"/>
    <property type="gene ID" value="Solyc08g005460.3"/>
</dbReference>
<dbReference type="Proteomes" id="UP000004994">
    <property type="component" value="Chromosome 8"/>
</dbReference>
<evidence type="ECO:0000259" key="5">
    <source>
        <dbReference type="PROSITE" id="PS51514"/>
    </source>
</evidence>
<keyword evidence="7" id="KW-1185">Reference proteome</keyword>
<dbReference type="PANTHER" id="PTHR46058">
    <property type="entry name" value="PROTEIN BREVIS RADIX-LIKE 1"/>
    <property type="match status" value="1"/>
</dbReference>
<evidence type="ECO:0000313" key="7">
    <source>
        <dbReference type="Proteomes" id="UP000004994"/>
    </source>
</evidence>
<dbReference type="AlphaFoldDB" id="A0A3Q7HGU9"/>